<evidence type="ECO:0000313" key="27">
    <source>
        <dbReference type="EMBL" id="KAK6472890.1"/>
    </source>
</evidence>
<evidence type="ECO:0000256" key="6">
    <source>
        <dbReference type="ARBA" id="ARBA00022617"/>
    </source>
</evidence>
<name>A0ABR0YJT1_HUSHU</name>
<dbReference type="Proteomes" id="UP001369086">
    <property type="component" value="Unassembled WGS sequence"/>
</dbReference>
<keyword evidence="12 25" id="KW-1133">Transmembrane helix</keyword>
<evidence type="ECO:0000259" key="26">
    <source>
        <dbReference type="PROSITE" id="PS50939"/>
    </source>
</evidence>
<sequence>MRVPGQLYLTYLLALCLGLLCMIFVAYWNATWRGGFAWDGSAKQFNWHPVLMVAGLTVLYGSAAVLYRLPLTWGGSKLPWKLLHAGLTLLSFLLAVLGLFAVFNFHNKGNTPNLYSLHSWIGISTVALFTGQWLLGLASFLLPCTPLELRRRAKPLHVWLGSAIFILGIAASISGINEKLIFSLKGLNGTAQYSALPQEAQFANMLGVLIVAFGLAVLRILSNQAWQRPEGENSEVTQVRESDTQSSRYTHTHNTKHTHCDCCLHSRCCRTEESKRARETPPPLPHTSLSAFHLHADSLGFFRFKRKTSLCLYLFHSGCVLFVEI</sequence>
<keyword evidence="5" id="KW-0813">Transport</keyword>
<evidence type="ECO:0000256" key="25">
    <source>
        <dbReference type="SAM" id="Phobius"/>
    </source>
</evidence>
<feature type="transmembrane region" description="Helical" evidence="25">
    <location>
        <begin position="202"/>
        <end position="221"/>
    </location>
</feature>
<dbReference type="PANTHER" id="PTHR10106:SF38">
    <property type="entry name" value="LYSOSOMAL MEMBRANE ASCORBATE-DEPENDENT FERRIREDUCTASE CYB561A3"/>
    <property type="match status" value="1"/>
</dbReference>
<evidence type="ECO:0000256" key="23">
    <source>
        <dbReference type="ARBA" id="ARBA00048457"/>
    </source>
</evidence>
<keyword evidence="15 25" id="KW-0472">Membrane</keyword>
<reference evidence="27 28" key="1">
    <citation type="submission" date="2021-05" db="EMBL/GenBank/DDBJ databases">
        <authorList>
            <person name="Zahm M."/>
            <person name="Klopp C."/>
            <person name="Cabau C."/>
            <person name="Kuhl H."/>
            <person name="Suciu R."/>
            <person name="Ciorpac M."/>
            <person name="Holostenco D."/>
            <person name="Gessner J."/>
            <person name="Wuertz S."/>
            <person name="Hohne C."/>
            <person name="Stock M."/>
            <person name="Gislard M."/>
            <person name="Lluch J."/>
            <person name="Milhes M."/>
            <person name="Lampietro C."/>
            <person name="Lopez Roques C."/>
            <person name="Donnadieu C."/>
            <person name="Du K."/>
            <person name="Schartl M."/>
            <person name="Guiguen Y."/>
        </authorList>
    </citation>
    <scope>NUCLEOTIDE SEQUENCE [LARGE SCALE GENOMIC DNA]</scope>
    <source>
        <strain evidence="27">Hh-F2</strain>
        <tissue evidence="27">Blood</tissue>
    </source>
</reference>
<evidence type="ECO:0000256" key="16">
    <source>
        <dbReference type="ARBA" id="ARBA00023180"/>
    </source>
</evidence>
<keyword evidence="8" id="KW-0479">Metal-binding</keyword>
<accession>A0ABR0YJT1</accession>
<dbReference type="Pfam" id="PF03188">
    <property type="entry name" value="Cytochrom_B561"/>
    <property type="match status" value="1"/>
</dbReference>
<keyword evidence="7 25" id="KW-0812">Transmembrane</keyword>
<evidence type="ECO:0000256" key="22">
    <source>
        <dbReference type="ARBA" id="ARBA00046132"/>
    </source>
</evidence>
<evidence type="ECO:0000256" key="3">
    <source>
        <dbReference type="ARBA" id="ARBA00004155"/>
    </source>
</evidence>
<organism evidence="27 28">
    <name type="scientific">Huso huso</name>
    <name type="common">Beluga</name>
    <name type="synonym">Acipenser huso</name>
    <dbReference type="NCBI Taxonomy" id="61971"/>
    <lineage>
        <taxon>Eukaryota</taxon>
        <taxon>Metazoa</taxon>
        <taxon>Chordata</taxon>
        <taxon>Craniata</taxon>
        <taxon>Vertebrata</taxon>
        <taxon>Euteleostomi</taxon>
        <taxon>Actinopterygii</taxon>
        <taxon>Chondrostei</taxon>
        <taxon>Acipenseriformes</taxon>
        <taxon>Acipenseridae</taxon>
        <taxon>Huso</taxon>
    </lineage>
</organism>
<keyword evidence="16" id="KW-0325">Glycoprotein</keyword>
<keyword evidence="13" id="KW-0560">Oxidoreductase</keyword>
<comment type="catalytic activity">
    <reaction evidence="23">
        <text>Fe(3+)(out) + L-ascorbate(in) = monodehydro-L-ascorbate radical(in) + Fe(2+)(out) + H(+)</text>
        <dbReference type="Rhea" id="RHEA:30403"/>
        <dbReference type="ChEBI" id="CHEBI:15378"/>
        <dbReference type="ChEBI" id="CHEBI:29033"/>
        <dbReference type="ChEBI" id="CHEBI:29034"/>
        <dbReference type="ChEBI" id="CHEBI:38290"/>
        <dbReference type="ChEBI" id="CHEBI:59513"/>
        <dbReference type="EC" id="7.2.1.3"/>
    </reaction>
    <physiologicalReaction direction="left-to-right" evidence="23">
        <dbReference type="Rhea" id="RHEA:30404"/>
    </physiologicalReaction>
</comment>
<evidence type="ECO:0000256" key="4">
    <source>
        <dbReference type="ARBA" id="ARBA00011738"/>
    </source>
</evidence>
<evidence type="ECO:0000256" key="24">
    <source>
        <dbReference type="SAM" id="MobiDB-lite"/>
    </source>
</evidence>
<evidence type="ECO:0000256" key="7">
    <source>
        <dbReference type="ARBA" id="ARBA00022692"/>
    </source>
</evidence>
<feature type="transmembrane region" description="Helical" evidence="25">
    <location>
        <begin position="156"/>
        <end position="176"/>
    </location>
</feature>
<evidence type="ECO:0000256" key="11">
    <source>
        <dbReference type="ARBA" id="ARBA00022982"/>
    </source>
</evidence>
<evidence type="ECO:0000256" key="9">
    <source>
        <dbReference type="ARBA" id="ARBA00022753"/>
    </source>
</evidence>
<evidence type="ECO:0000256" key="20">
    <source>
        <dbReference type="ARBA" id="ARBA00042550"/>
    </source>
</evidence>
<dbReference type="EC" id="7.2.1.3" evidence="18"/>
<comment type="subcellular location">
    <subcellularLocation>
        <location evidence="2">Late endosome membrane</location>
        <topology evidence="2">Multi-pass membrane protein</topology>
    </subcellularLocation>
    <subcellularLocation>
        <location evidence="3">Lysosome membrane</location>
        <topology evidence="3">Multi-pass membrane protein</topology>
    </subcellularLocation>
</comment>
<evidence type="ECO:0000256" key="15">
    <source>
        <dbReference type="ARBA" id="ARBA00023136"/>
    </source>
</evidence>
<gene>
    <name evidence="27" type="ORF">HHUSO_G27513</name>
</gene>
<proteinExistence type="predicted"/>
<evidence type="ECO:0000256" key="8">
    <source>
        <dbReference type="ARBA" id="ARBA00022723"/>
    </source>
</evidence>
<comment type="caution">
    <text evidence="27">The sequence shown here is derived from an EMBL/GenBank/DDBJ whole genome shotgun (WGS) entry which is preliminary data.</text>
</comment>
<keyword evidence="11" id="KW-0249">Electron transport</keyword>
<feature type="transmembrane region" description="Helical" evidence="25">
    <location>
        <begin position="82"/>
        <end position="105"/>
    </location>
</feature>
<evidence type="ECO:0000256" key="10">
    <source>
        <dbReference type="ARBA" id="ARBA00022967"/>
    </source>
</evidence>
<evidence type="ECO:0000256" key="21">
    <source>
        <dbReference type="ARBA" id="ARBA00042571"/>
    </source>
</evidence>
<keyword evidence="9" id="KW-0967">Endosome</keyword>
<dbReference type="PANTHER" id="PTHR10106">
    <property type="entry name" value="CYTOCHROME B561-RELATED"/>
    <property type="match status" value="1"/>
</dbReference>
<evidence type="ECO:0000256" key="1">
    <source>
        <dbReference type="ARBA" id="ARBA00001970"/>
    </source>
</evidence>
<evidence type="ECO:0000256" key="17">
    <source>
        <dbReference type="ARBA" id="ARBA00023228"/>
    </source>
</evidence>
<keyword evidence="28" id="KW-1185">Reference proteome</keyword>
<dbReference type="Gene3D" id="1.20.120.1770">
    <property type="match status" value="1"/>
</dbReference>
<keyword evidence="6" id="KW-0349">Heme</keyword>
<feature type="transmembrane region" description="Helical" evidence="25">
    <location>
        <begin position="117"/>
        <end position="144"/>
    </location>
</feature>
<protein>
    <recommendedName>
        <fullName evidence="19">Lysosomal membrane ascorbate-dependent ferrireductase CYB561A3</fullName>
        <ecNumber evidence="18">7.2.1.3</ecNumber>
    </recommendedName>
    <alternativeName>
        <fullName evidence="21">Cytochrome b ascorbate-dependent protein 3</fullName>
    </alternativeName>
    <alternativeName>
        <fullName evidence="20">Lysosomal cytochrome b</fullName>
    </alternativeName>
</protein>
<keyword evidence="14" id="KW-0408">Iron</keyword>
<evidence type="ECO:0000256" key="5">
    <source>
        <dbReference type="ARBA" id="ARBA00022448"/>
    </source>
</evidence>
<feature type="transmembrane region" description="Helical" evidence="25">
    <location>
        <begin position="50"/>
        <end position="70"/>
    </location>
</feature>
<keyword evidence="10" id="KW-1278">Translocase</keyword>
<evidence type="ECO:0000256" key="14">
    <source>
        <dbReference type="ARBA" id="ARBA00023004"/>
    </source>
</evidence>
<dbReference type="EMBL" id="JAHFZB010000028">
    <property type="protein sequence ID" value="KAK6472890.1"/>
    <property type="molecule type" value="Genomic_DNA"/>
</dbReference>
<evidence type="ECO:0000256" key="13">
    <source>
        <dbReference type="ARBA" id="ARBA00023002"/>
    </source>
</evidence>
<dbReference type="SMART" id="SM00665">
    <property type="entry name" value="B561"/>
    <property type="match status" value="1"/>
</dbReference>
<comment type="function">
    <text evidence="22">Transmembrane reductase that uses ascorbate as an electron donor in the cytoplasm and transfers electrons across membranes to reduce iron cations Fe(3+) into Fe(2+) in the lumen of the late endosome and lysosome. Reduced iron can then be extruded from the late endosome and lysosome to the cytoplasm by divalent metal-specific transporters. It is therefore most probably involved in endosomal and lysosomal cellular iron homeostasis.</text>
</comment>
<keyword evidence="17" id="KW-0458">Lysosome</keyword>
<comment type="cofactor">
    <cofactor evidence="1">
        <name>heme b</name>
        <dbReference type="ChEBI" id="CHEBI:60344"/>
    </cofactor>
</comment>
<dbReference type="InterPro" id="IPR043205">
    <property type="entry name" value="CYB561/CYBRD1-like"/>
</dbReference>
<feature type="domain" description="Cytochrome b561" evidence="26">
    <location>
        <begin position="13"/>
        <end position="222"/>
    </location>
</feature>
<dbReference type="InterPro" id="IPR006593">
    <property type="entry name" value="Cyt_b561/ferric_Rdtase_TM"/>
</dbReference>
<evidence type="ECO:0000256" key="12">
    <source>
        <dbReference type="ARBA" id="ARBA00022989"/>
    </source>
</evidence>
<evidence type="ECO:0000256" key="18">
    <source>
        <dbReference type="ARBA" id="ARBA00024225"/>
    </source>
</evidence>
<feature type="region of interest" description="Disordered" evidence="24">
    <location>
        <begin position="231"/>
        <end position="253"/>
    </location>
</feature>
<comment type="subunit">
    <text evidence="4">Homodimer.</text>
</comment>
<dbReference type="PROSITE" id="PS50939">
    <property type="entry name" value="CYTOCHROME_B561"/>
    <property type="match status" value="1"/>
</dbReference>
<evidence type="ECO:0000313" key="28">
    <source>
        <dbReference type="Proteomes" id="UP001369086"/>
    </source>
</evidence>
<feature type="transmembrane region" description="Helical" evidence="25">
    <location>
        <begin position="7"/>
        <end position="30"/>
    </location>
</feature>
<evidence type="ECO:0000256" key="2">
    <source>
        <dbReference type="ARBA" id="ARBA00004107"/>
    </source>
</evidence>
<evidence type="ECO:0000256" key="19">
    <source>
        <dbReference type="ARBA" id="ARBA00040498"/>
    </source>
</evidence>